<dbReference type="Proteomes" id="UP001189624">
    <property type="component" value="Chromosome 5"/>
</dbReference>
<evidence type="ECO:0000313" key="2">
    <source>
        <dbReference type="EMBL" id="CAJ1957623.1"/>
    </source>
</evidence>
<feature type="compositionally biased region" description="Basic residues" evidence="1">
    <location>
        <begin position="36"/>
        <end position="51"/>
    </location>
</feature>
<evidence type="ECO:0000256" key="1">
    <source>
        <dbReference type="SAM" id="MobiDB-lite"/>
    </source>
</evidence>
<dbReference type="EMBL" id="OY731402">
    <property type="protein sequence ID" value="CAJ1957623.1"/>
    <property type="molecule type" value="Genomic_DNA"/>
</dbReference>
<evidence type="ECO:0000313" key="3">
    <source>
        <dbReference type="Proteomes" id="UP001189624"/>
    </source>
</evidence>
<proteinExistence type="predicted"/>
<protein>
    <submittedName>
        <fullName evidence="2">Uncharacterized protein</fullName>
    </submittedName>
</protein>
<reference evidence="2" key="1">
    <citation type="submission" date="2023-10" db="EMBL/GenBank/DDBJ databases">
        <authorList>
            <person name="Domelevo Entfellner J.-B."/>
        </authorList>
    </citation>
    <scope>NUCLEOTIDE SEQUENCE</scope>
</reference>
<organism evidence="2 3">
    <name type="scientific">Sphenostylis stenocarpa</name>
    <dbReference type="NCBI Taxonomy" id="92480"/>
    <lineage>
        <taxon>Eukaryota</taxon>
        <taxon>Viridiplantae</taxon>
        <taxon>Streptophyta</taxon>
        <taxon>Embryophyta</taxon>
        <taxon>Tracheophyta</taxon>
        <taxon>Spermatophyta</taxon>
        <taxon>Magnoliopsida</taxon>
        <taxon>eudicotyledons</taxon>
        <taxon>Gunneridae</taxon>
        <taxon>Pentapetalae</taxon>
        <taxon>rosids</taxon>
        <taxon>fabids</taxon>
        <taxon>Fabales</taxon>
        <taxon>Fabaceae</taxon>
        <taxon>Papilionoideae</taxon>
        <taxon>50 kb inversion clade</taxon>
        <taxon>NPAAA clade</taxon>
        <taxon>indigoferoid/millettioid clade</taxon>
        <taxon>Phaseoleae</taxon>
        <taxon>Sphenostylis</taxon>
    </lineage>
</organism>
<name>A0AA86SN81_9FABA</name>
<dbReference type="AlphaFoldDB" id="A0AA86SN81"/>
<keyword evidence="3" id="KW-1185">Reference proteome</keyword>
<feature type="compositionally biased region" description="Basic residues" evidence="1">
    <location>
        <begin position="13"/>
        <end position="23"/>
    </location>
</feature>
<feature type="non-terminal residue" evidence="2">
    <location>
        <position position="51"/>
    </location>
</feature>
<accession>A0AA86SN81</accession>
<gene>
    <name evidence="2" type="ORF">AYBTSS11_LOCUS17299</name>
</gene>
<feature type="region of interest" description="Disordered" evidence="1">
    <location>
        <begin position="1"/>
        <end position="51"/>
    </location>
</feature>
<sequence>MNSKKREGGTAQKRQHSGHKAHERRGTEREGGTAQKRQHSGHKAHERRGTE</sequence>
<dbReference type="Gramene" id="rna-AYBTSS11_LOCUS17299">
    <property type="protein sequence ID" value="CAJ1957623.1"/>
    <property type="gene ID" value="gene-AYBTSS11_LOCUS17299"/>
</dbReference>